<dbReference type="PANTHER" id="PTHR34701:SF1">
    <property type="entry name" value="TRANSCRIPTIONAL REGULATOR MRAZ"/>
    <property type="match status" value="1"/>
</dbReference>
<keyword evidence="4 7" id="KW-0805">Transcription regulation</keyword>
<dbReference type="InterPro" id="IPR020603">
    <property type="entry name" value="MraZ_dom"/>
</dbReference>
<dbReference type="AlphaFoldDB" id="A0A399D3U2"/>
<dbReference type="EMBL" id="QWET01000002">
    <property type="protein sequence ID" value="RIH66605.1"/>
    <property type="molecule type" value="Genomic_DNA"/>
</dbReference>
<evidence type="ECO:0000256" key="6">
    <source>
        <dbReference type="ARBA" id="ARBA00023163"/>
    </source>
</evidence>
<proteinExistence type="inferred from homology"/>
<dbReference type="HAMAP" id="MF_01008">
    <property type="entry name" value="MraZ"/>
    <property type="match status" value="1"/>
</dbReference>
<evidence type="ECO:0000313" key="10">
    <source>
        <dbReference type="Proteomes" id="UP000266441"/>
    </source>
</evidence>
<evidence type="ECO:0000256" key="3">
    <source>
        <dbReference type="ARBA" id="ARBA00022737"/>
    </source>
</evidence>
<dbReference type="GO" id="GO:0009295">
    <property type="term" value="C:nucleoid"/>
    <property type="evidence" value="ECO:0007669"/>
    <property type="project" value="UniProtKB-SubCell"/>
</dbReference>
<keyword evidence="6 7" id="KW-0804">Transcription</keyword>
<dbReference type="GO" id="GO:0000976">
    <property type="term" value="F:transcription cis-regulatory region binding"/>
    <property type="evidence" value="ECO:0007669"/>
    <property type="project" value="TreeGrafter"/>
</dbReference>
<comment type="caution">
    <text evidence="9">The sequence shown here is derived from an EMBL/GenBank/DDBJ whole genome shotgun (WGS) entry which is preliminary data.</text>
</comment>
<dbReference type="Pfam" id="PF02381">
    <property type="entry name" value="MraZ"/>
    <property type="match status" value="1"/>
</dbReference>
<protein>
    <recommendedName>
        <fullName evidence="1 7">Transcriptional regulator MraZ</fullName>
    </recommendedName>
</protein>
<organism evidence="9 10">
    <name type="scientific">Mariniphaga sediminis</name>
    <dbReference type="NCBI Taxonomy" id="1628158"/>
    <lineage>
        <taxon>Bacteria</taxon>
        <taxon>Pseudomonadati</taxon>
        <taxon>Bacteroidota</taxon>
        <taxon>Bacteroidia</taxon>
        <taxon>Marinilabiliales</taxon>
        <taxon>Prolixibacteraceae</taxon>
        <taxon>Mariniphaga</taxon>
    </lineage>
</organism>
<dbReference type="InterPro" id="IPR007159">
    <property type="entry name" value="SpoVT-AbrB_dom"/>
</dbReference>
<dbReference type="PROSITE" id="PS51740">
    <property type="entry name" value="SPOVT_ABRB"/>
    <property type="match status" value="1"/>
</dbReference>
<reference evidence="9 10" key="1">
    <citation type="journal article" date="2015" name="Int. J. Syst. Evol. Microbiol.">
        <title>Mariniphaga sediminis sp. nov., isolated from coastal sediment.</title>
        <authorList>
            <person name="Wang F.Q."/>
            <person name="Shen Q.Y."/>
            <person name="Chen G.J."/>
            <person name="Du Z.J."/>
        </authorList>
    </citation>
    <scope>NUCLEOTIDE SEQUENCE [LARGE SCALE GENOMIC DNA]</scope>
    <source>
        <strain evidence="9 10">SY21</strain>
    </source>
</reference>
<dbReference type="PANTHER" id="PTHR34701">
    <property type="entry name" value="TRANSCRIPTIONAL REGULATOR MRAZ"/>
    <property type="match status" value="1"/>
</dbReference>
<dbReference type="InterPro" id="IPR003444">
    <property type="entry name" value="MraZ"/>
</dbReference>
<dbReference type="Proteomes" id="UP000266441">
    <property type="component" value="Unassembled WGS sequence"/>
</dbReference>
<accession>A0A399D3U2</accession>
<dbReference type="InterPro" id="IPR037914">
    <property type="entry name" value="SpoVT-AbrB_sf"/>
</dbReference>
<evidence type="ECO:0000256" key="5">
    <source>
        <dbReference type="ARBA" id="ARBA00023125"/>
    </source>
</evidence>
<keyword evidence="3" id="KW-0677">Repeat</keyword>
<dbReference type="GO" id="GO:0003700">
    <property type="term" value="F:DNA-binding transcription factor activity"/>
    <property type="evidence" value="ECO:0007669"/>
    <property type="project" value="UniProtKB-UniRule"/>
</dbReference>
<dbReference type="GO" id="GO:2000143">
    <property type="term" value="P:negative regulation of DNA-templated transcription initiation"/>
    <property type="evidence" value="ECO:0007669"/>
    <property type="project" value="TreeGrafter"/>
</dbReference>
<keyword evidence="5 7" id="KW-0238">DNA-binding</keyword>
<evidence type="ECO:0000256" key="7">
    <source>
        <dbReference type="HAMAP-Rule" id="MF_01008"/>
    </source>
</evidence>
<dbReference type="InterPro" id="IPR035642">
    <property type="entry name" value="MraZ_N"/>
</dbReference>
<dbReference type="CDD" id="cd16321">
    <property type="entry name" value="MraZ_C"/>
    <property type="match status" value="1"/>
</dbReference>
<dbReference type="InterPro" id="IPR035644">
    <property type="entry name" value="MraZ_C"/>
</dbReference>
<dbReference type="CDD" id="cd16320">
    <property type="entry name" value="MraZ_N"/>
    <property type="match status" value="1"/>
</dbReference>
<dbReference type="Gene3D" id="3.40.1550.20">
    <property type="entry name" value="Transcriptional regulator MraZ domain"/>
    <property type="match status" value="1"/>
</dbReference>
<dbReference type="GO" id="GO:0005737">
    <property type="term" value="C:cytoplasm"/>
    <property type="evidence" value="ECO:0007669"/>
    <property type="project" value="UniProtKB-UniRule"/>
</dbReference>
<comment type="similarity">
    <text evidence="7">Belongs to the MraZ family.</text>
</comment>
<sequence>MKNGLLKIIYCKCVRWFICACGNEKFLNRSSTFFQQIYPGECSGIKWNEVEYFGINSYFYLDEQCFFAKMTEFTGTYNATIDDKGRIVLPSAFKKEMGELALESLVIERNLFKDCLDIYPERFWKDRVAAFKSTLDPFDEEDDEFLQFFYENFIKVGMAANGRINIPSDYFSYGKLKKNVRLIGMGLSIRMWDVDVYESQRMDKATFARRFKEKRKSRTTE</sequence>
<feature type="domain" description="SpoVT-AbrB" evidence="8">
    <location>
        <begin position="76"/>
        <end position="123"/>
    </location>
</feature>
<name>A0A399D3U2_9BACT</name>
<dbReference type="InterPro" id="IPR038619">
    <property type="entry name" value="MraZ_sf"/>
</dbReference>
<gene>
    <name evidence="7" type="primary">mraZ</name>
    <name evidence="9" type="ORF">D1164_03095</name>
</gene>
<keyword evidence="2 7" id="KW-0963">Cytoplasm</keyword>
<evidence type="ECO:0000313" key="9">
    <source>
        <dbReference type="EMBL" id="RIH66605.1"/>
    </source>
</evidence>
<dbReference type="SUPFAM" id="SSF89447">
    <property type="entry name" value="AbrB/MazE/MraZ-like"/>
    <property type="match status" value="1"/>
</dbReference>
<evidence type="ECO:0000256" key="1">
    <source>
        <dbReference type="ARBA" id="ARBA00013860"/>
    </source>
</evidence>
<evidence type="ECO:0000256" key="4">
    <source>
        <dbReference type="ARBA" id="ARBA00023015"/>
    </source>
</evidence>
<evidence type="ECO:0000259" key="8">
    <source>
        <dbReference type="PROSITE" id="PS51740"/>
    </source>
</evidence>
<comment type="subunit">
    <text evidence="7">Forms oligomers.</text>
</comment>
<comment type="subcellular location">
    <subcellularLocation>
        <location evidence="7">Cytoplasm</location>
        <location evidence="7">Nucleoid</location>
    </subcellularLocation>
</comment>
<keyword evidence="10" id="KW-1185">Reference proteome</keyword>
<evidence type="ECO:0000256" key="2">
    <source>
        <dbReference type="ARBA" id="ARBA00022490"/>
    </source>
</evidence>